<dbReference type="PANTHER" id="PTHR31938:SF4">
    <property type="entry name" value="NUCLEAR SPECKLE SPLICING REGULATORY PROTEIN 1"/>
    <property type="match status" value="1"/>
</dbReference>
<dbReference type="PANTHER" id="PTHR31938">
    <property type="entry name" value="NUCLEAR SPECKLE SPLICING REGULATORY PROTEIN 1"/>
    <property type="match status" value="1"/>
</dbReference>
<accession>A0ABD2QCQ3</accession>
<evidence type="ECO:0000313" key="6">
    <source>
        <dbReference type="Proteomes" id="UP001626550"/>
    </source>
</evidence>
<dbReference type="EMBL" id="JBJKFK010000402">
    <property type="protein sequence ID" value="KAL3317313.1"/>
    <property type="molecule type" value="Genomic_DNA"/>
</dbReference>
<gene>
    <name evidence="5" type="primary">NSRP1</name>
    <name evidence="5" type="ORF">Ciccas_004044</name>
</gene>
<evidence type="ECO:0000259" key="4">
    <source>
        <dbReference type="Pfam" id="PF09745"/>
    </source>
</evidence>
<feature type="domain" description="Nuclear speckle splicing regulatory protein 1 N-terminal" evidence="4">
    <location>
        <begin position="46"/>
        <end position="162"/>
    </location>
</feature>
<comment type="similarity">
    <text evidence="1">Belongs to the NSRP1 family.</text>
</comment>
<evidence type="ECO:0000256" key="2">
    <source>
        <dbReference type="ARBA" id="ARBA00023054"/>
    </source>
</evidence>
<dbReference type="AlphaFoldDB" id="A0ABD2QCQ3"/>
<dbReference type="Proteomes" id="UP001626550">
    <property type="component" value="Unassembled WGS sequence"/>
</dbReference>
<organism evidence="5 6">
    <name type="scientific">Cichlidogyrus casuarinus</name>
    <dbReference type="NCBI Taxonomy" id="1844966"/>
    <lineage>
        <taxon>Eukaryota</taxon>
        <taxon>Metazoa</taxon>
        <taxon>Spiralia</taxon>
        <taxon>Lophotrochozoa</taxon>
        <taxon>Platyhelminthes</taxon>
        <taxon>Monogenea</taxon>
        <taxon>Monopisthocotylea</taxon>
        <taxon>Dactylogyridea</taxon>
        <taxon>Ancyrocephalidae</taxon>
        <taxon>Cichlidogyrus</taxon>
    </lineage>
</organism>
<evidence type="ECO:0000313" key="5">
    <source>
        <dbReference type="EMBL" id="KAL3317313.1"/>
    </source>
</evidence>
<dbReference type="InterPro" id="IPR042816">
    <property type="entry name" value="Nsrp1"/>
</dbReference>
<keyword evidence="6" id="KW-1185">Reference proteome</keyword>
<keyword evidence="2 3" id="KW-0175">Coiled coil</keyword>
<dbReference type="Pfam" id="PF09745">
    <property type="entry name" value="NSRP1_N"/>
    <property type="match status" value="1"/>
</dbReference>
<feature type="coiled-coil region" evidence="3">
    <location>
        <begin position="98"/>
        <end position="154"/>
    </location>
</feature>
<comment type="caution">
    <text evidence="5">The sequence shown here is derived from an EMBL/GenBank/DDBJ whole genome shotgun (WGS) entry which is preliminary data.</text>
</comment>
<name>A0ABD2QCQ3_9PLAT</name>
<protein>
    <submittedName>
        <fullName evidence="5">Nuclear speckle splicing regulatory protein 1</fullName>
    </submittedName>
</protein>
<evidence type="ECO:0000256" key="3">
    <source>
        <dbReference type="SAM" id="Coils"/>
    </source>
</evidence>
<reference evidence="5 6" key="1">
    <citation type="submission" date="2024-11" db="EMBL/GenBank/DDBJ databases">
        <title>Adaptive evolution of stress response genes in parasites aligns with host niche diversity.</title>
        <authorList>
            <person name="Hahn C."/>
            <person name="Resl P."/>
        </authorList>
    </citation>
    <scope>NUCLEOTIDE SEQUENCE [LARGE SCALE GENOMIC DNA]</scope>
    <source>
        <strain evidence="5">EGGRZ-B1_66</strain>
        <tissue evidence="5">Body</tissue>
    </source>
</reference>
<evidence type="ECO:0000256" key="1">
    <source>
        <dbReference type="ARBA" id="ARBA00010126"/>
    </source>
</evidence>
<sequence length="261" mass="30393">MSNIGVPNKQYGLIVKSKEIKPPPKKLAPSCFNVDSDEEDEFTKINFDKALSEDPTVFEYDEIYDKISSEQQKLQADSLEKKAAKPKYIENLLKQSAVRKLERELLQERKAHNDIEAEKEKFKDKEAFVTSAYKEKMKELHELVEKRREEESRENLMDVTKQDGLGGFYRYMYDKDLTSRVGLYKYFCFYSASTKLTAKRHRKKQKILKSRSLTLIMVKSHCIRVHDHQTKENTTKKKLSLLDQGNSNIATEAALKPVADR</sequence>
<dbReference type="InterPro" id="IPR018612">
    <property type="entry name" value="NSRP1_N"/>
</dbReference>
<proteinExistence type="inferred from homology"/>